<dbReference type="InterPro" id="IPR029060">
    <property type="entry name" value="PIN-like_dom_sf"/>
</dbReference>
<proteinExistence type="predicted"/>
<dbReference type="InterPro" id="IPR002716">
    <property type="entry name" value="PIN_dom"/>
</dbReference>
<keyword evidence="1" id="KW-0460">Magnesium</keyword>
<protein>
    <submittedName>
        <fullName evidence="3">Predicted nucleic acid-binding protein, contains PIN domain</fullName>
    </submittedName>
</protein>
<dbReference type="InterPro" id="IPR051619">
    <property type="entry name" value="TypeII_TA_RNase_PINc/VapC"/>
</dbReference>
<evidence type="ECO:0000256" key="1">
    <source>
        <dbReference type="ARBA" id="ARBA00022842"/>
    </source>
</evidence>
<dbReference type="SUPFAM" id="SSF88723">
    <property type="entry name" value="PIN domain-like"/>
    <property type="match status" value="1"/>
</dbReference>
<dbReference type="Gene3D" id="3.40.50.1010">
    <property type="entry name" value="5'-nuclease"/>
    <property type="match status" value="1"/>
</dbReference>
<sequence>MNLTVDTNIFLAVALDEPEKDRIIDLGLGFNAISPEILPYEIGNALSAMVKRRQLSKHEATVAFDITQDIPVRLVGCDIGKALDIAMRFGLYAYDAYFLQCAQSMDSPLLTLDKRMQSVAKEMQITVLDPS</sequence>
<dbReference type="CDD" id="cd09873">
    <property type="entry name" value="PIN_Pae0151-like"/>
    <property type="match status" value="1"/>
</dbReference>
<dbReference type="EMBL" id="CAADEX010000297">
    <property type="protein sequence ID" value="VFJ70769.1"/>
    <property type="molecule type" value="Genomic_DNA"/>
</dbReference>
<dbReference type="InterPro" id="IPR044153">
    <property type="entry name" value="PIN_Pae0151-like"/>
</dbReference>
<evidence type="ECO:0000313" key="3">
    <source>
        <dbReference type="EMBL" id="VFJ70769.1"/>
    </source>
</evidence>
<dbReference type="AlphaFoldDB" id="A0A450TRD3"/>
<organism evidence="3">
    <name type="scientific">Candidatus Kentrum sp. DK</name>
    <dbReference type="NCBI Taxonomy" id="2126562"/>
    <lineage>
        <taxon>Bacteria</taxon>
        <taxon>Pseudomonadati</taxon>
        <taxon>Pseudomonadota</taxon>
        <taxon>Gammaproteobacteria</taxon>
        <taxon>Candidatus Kentrum</taxon>
    </lineage>
</organism>
<dbReference type="PANTHER" id="PTHR35901">
    <property type="entry name" value="RIBONUCLEASE VAPC3"/>
    <property type="match status" value="1"/>
</dbReference>
<dbReference type="PANTHER" id="PTHR35901:SF1">
    <property type="entry name" value="EXONUCLEASE VAPC9"/>
    <property type="match status" value="1"/>
</dbReference>
<reference evidence="3" key="1">
    <citation type="submission" date="2019-02" db="EMBL/GenBank/DDBJ databases">
        <authorList>
            <person name="Gruber-Vodicka R. H."/>
            <person name="Seah K. B. B."/>
        </authorList>
    </citation>
    <scope>NUCLEOTIDE SEQUENCE</scope>
    <source>
        <strain evidence="3">BECK_DK47</strain>
    </source>
</reference>
<accession>A0A450TRD3</accession>
<dbReference type="Pfam" id="PF01850">
    <property type="entry name" value="PIN"/>
    <property type="match status" value="1"/>
</dbReference>
<evidence type="ECO:0000259" key="2">
    <source>
        <dbReference type="Pfam" id="PF01850"/>
    </source>
</evidence>
<name>A0A450TRD3_9GAMM</name>
<gene>
    <name evidence="3" type="ORF">BECKDK2373B_GA0170837_12971</name>
</gene>
<feature type="domain" description="PIN" evidence="2">
    <location>
        <begin position="5"/>
        <end position="121"/>
    </location>
</feature>